<dbReference type="Gene3D" id="1.10.3230.30">
    <property type="entry name" value="Phage gp6-like head-tail connector protein"/>
    <property type="match status" value="1"/>
</dbReference>
<evidence type="ECO:0000313" key="1">
    <source>
        <dbReference type="EMBL" id="RWR18804.1"/>
    </source>
</evidence>
<organism evidence="1 2">
    <name type="scientific">Paenirhodobacter populi</name>
    <dbReference type="NCBI Taxonomy" id="2306993"/>
    <lineage>
        <taxon>Bacteria</taxon>
        <taxon>Pseudomonadati</taxon>
        <taxon>Pseudomonadota</taxon>
        <taxon>Alphaproteobacteria</taxon>
        <taxon>Rhodobacterales</taxon>
        <taxon>Rhodobacter group</taxon>
        <taxon>Paenirhodobacter</taxon>
    </lineage>
</organism>
<dbReference type="AlphaFoldDB" id="A0A443JE82"/>
<name>A0A443JE82_9RHOB</name>
<dbReference type="CDD" id="cd08054">
    <property type="entry name" value="gp6"/>
    <property type="match status" value="1"/>
</dbReference>
<dbReference type="EMBL" id="SAUZ01000018">
    <property type="protein sequence ID" value="RWR18804.1"/>
    <property type="molecule type" value="Genomic_DNA"/>
</dbReference>
<evidence type="ECO:0000313" key="2">
    <source>
        <dbReference type="Proteomes" id="UP000284476"/>
    </source>
</evidence>
<dbReference type="InterPro" id="IPR021146">
    <property type="entry name" value="Phage_gp6-like_head-tail"/>
</dbReference>
<sequence length="163" mass="17582">MTPVRTVAPADPVVSLEDLKAHLRVDSDDDDMLITAYQAAAVGWLDGYRGVLGRCIMPQTWQVTYDAPGTYRLPFPGVQTVGADAGTATLSHDALGSLVTMTEAATVTLTAQAPEDILASVQMIVKLMVAHWYENREAVTQGSFAELPMAVNALLAPIRWVRI</sequence>
<comment type="caution">
    <text evidence="1">The sequence shown here is derived from an EMBL/GenBank/DDBJ whole genome shotgun (WGS) entry which is preliminary data.</text>
</comment>
<reference evidence="1 2" key="2">
    <citation type="submission" date="2019-01" db="EMBL/GenBank/DDBJ databases">
        <authorList>
            <person name="Li Y."/>
        </authorList>
    </citation>
    <scope>NUCLEOTIDE SEQUENCE [LARGE SCALE GENOMIC DNA]</scope>
    <source>
        <strain evidence="1 2">SK2B-1</strain>
    </source>
</reference>
<proteinExistence type="predicted"/>
<gene>
    <name evidence="1" type="ORF">D2T30_15700</name>
</gene>
<dbReference type="RefSeq" id="WP_128209655.1">
    <property type="nucleotide sequence ID" value="NZ_JBHRSO010000024.1"/>
</dbReference>
<reference evidence="1 2" key="1">
    <citation type="submission" date="2019-01" db="EMBL/GenBank/DDBJ databases">
        <title>Sinorhodobacter populi sp. nov. isolated from the symptomatic bark tissue of Populus euramericana canker.</title>
        <authorList>
            <person name="Xu G."/>
        </authorList>
    </citation>
    <scope>NUCLEOTIDE SEQUENCE [LARGE SCALE GENOMIC DNA]</scope>
    <source>
        <strain evidence="1 2">SK2B-1</strain>
    </source>
</reference>
<dbReference type="Proteomes" id="UP000284476">
    <property type="component" value="Unassembled WGS sequence"/>
</dbReference>
<accession>A0A443JE82</accession>
<protein>
    <submittedName>
        <fullName evidence="1">Phage gp6-like head-tail connector protein</fullName>
    </submittedName>
</protein>
<dbReference type="InterPro" id="IPR006450">
    <property type="entry name" value="Phage_HK97_gp6-like"/>
</dbReference>
<dbReference type="Pfam" id="PF05135">
    <property type="entry name" value="Phage_connect_1"/>
    <property type="match status" value="1"/>
</dbReference>
<dbReference type="NCBIfam" id="TIGR01560">
    <property type="entry name" value="put_DNA_pack"/>
    <property type="match status" value="2"/>
</dbReference>